<proteinExistence type="predicted"/>
<protein>
    <submittedName>
        <fullName evidence="3">YceG-like family protein</fullName>
    </submittedName>
</protein>
<keyword evidence="2" id="KW-1133">Transmembrane helix</keyword>
<keyword evidence="2" id="KW-0472">Membrane</keyword>
<keyword evidence="2" id="KW-0812">Transmembrane</keyword>
<dbReference type="RefSeq" id="WP_091776090.1">
    <property type="nucleotide sequence ID" value="NZ_CAESCL010000035.1"/>
</dbReference>
<dbReference type="STRING" id="571933.SAMN05216362_1609"/>
<dbReference type="EMBL" id="FOES01000060">
    <property type="protein sequence ID" value="SER21232.1"/>
    <property type="molecule type" value="Genomic_DNA"/>
</dbReference>
<name>A0A1H9MC81_9BACI</name>
<feature type="transmembrane region" description="Helical" evidence="2">
    <location>
        <begin position="7"/>
        <end position="24"/>
    </location>
</feature>
<dbReference type="Proteomes" id="UP000199427">
    <property type="component" value="Unassembled WGS sequence"/>
</dbReference>
<reference evidence="3 4" key="1">
    <citation type="submission" date="2016-10" db="EMBL/GenBank/DDBJ databases">
        <authorList>
            <person name="de Groot N.N."/>
        </authorList>
    </citation>
    <scope>NUCLEOTIDE SEQUENCE [LARGE SCALE GENOMIC DNA]</scope>
    <source>
        <strain evidence="3 4">DSM 21633</strain>
    </source>
</reference>
<dbReference type="Gene3D" id="3.30.1490.480">
    <property type="entry name" value="Endolytic murein transglycosylase"/>
    <property type="match status" value="1"/>
</dbReference>
<evidence type="ECO:0000256" key="2">
    <source>
        <dbReference type="SAM" id="Phobius"/>
    </source>
</evidence>
<keyword evidence="4" id="KW-1185">Reference proteome</keyword>
<sequence>MRSIIQSFSIGLLTATLIIGYIYWQVDATSNEELAGSEITITDDDVTQHLEEQGLIAVKNDDYENLIREKQQLETKLDELNNETDQSGDSKVLNIESGMTLGDIASELDRLNIIDDVQSFSQYMEEQGYSREIQLGEYEINTDMSYEEIASLITR</sequence>
<dbReference type="AlphaFoldDB" id="A0A1H9MC81"/>
<organism evidence="3 4">
    <name type="scientific">Piscibacillus halophilus</name>
    <dbReference type="NCBI Taxonomy" id="571933"/>
    <lineage>
        <taxon>Bacteria</taxon>
        <taxon>Bacillati</taxon>
        <taxon>Bacillota</taxon>
        <taxon>Bacilli</taxon>
        <taxon>Bacillales</taxon>
        <taxon>Bacillaceae</taxon>
        <taxon>Piscibacillus</taxon>
    </lineage>
</organism>
<evidence type="ECO:0000256" key="1">
    <source>
        <dbReference type="SAM" id="Coils"/>
    </source>
</evidence>
<dbReference type="OrthoDB" id="2138957at2"/>
<feature type="coiled-coil region" evidence="1">
    <location>
        <begin position="56"/>
        <end position="90"/>
    </location>
</feature>
<evidence type="ECO:0000313" key="4">
    <source>
        <dbReference type="Proteomes" id="UP000199427"/>
    </source>
</evidence>
<accession>A0A1H9MC81</accession>
<keyword evidence="1" id="KW-0175">Coiled coil</keyword>
<evidence type="ECO:0000313" key="3">
    <source>
        <dbReference type="EMBL" id="SER21232.1"/>
    </source>
</evidence>
<gene>
    <name evidence="3" type="ORF">SAMN05216362_1609</name>
</gene>